<proteinExistence type="predicted"/>
<name>A0A848NYH1_9RALS</name>
<comment type="caution">
    <text evidence="1">The sequence shown here is derived from an EMBL/GenBank/DDBJ whole genome shotgun (WGS) entry which is preliminary data.</text>
</comment>
<sequence length="94" mass="11185">MKADHSSIDFPVCEGSQRPKTAMSLQWKLARGRRCFFCIQRIADLRYTEMPRVNRAYTARYSAALSNWRALTSGRRRGRDTYHQRAWEKRMLWG</sequence>
<reference evidence="1 2" key="1">
    <citation type="submission" date="2020-04" db="EMBL/GenBank/DDBJ databases">
        <title>Ralstonia insidiosa genome sequencing and assembly.</title>
        <authorList>
            <person name="Martins R.C.R."/>
            <person name="Perdigao-Neto L.V."/>
            <person name="Levin A.S.S."/>
            <person name="Costa S.F."/>
        </authorList>
    </citation>
    <scope>NUCLEOTIDE SEQUENCE [LARGE SCALE GENOMIC DNA]</scope>
    <source>
        <strain evidence="1 2">5047</strain>
    </source>
</reference>
<protein>
    <submittedName>
        <fullName evidence="1">Uncharacterized protein</fullName>
    </submittedName>
</protein>
<dbReference type="AlphaFoldDB" id="A0A848NYH1"/>
<gene>
    <name evidence="1" type="ORF">HGR00_19560</name>
</gene>
<evidence type="ECO:0000313" key="1">
    <source>
        <dbReference type="EMBL" id="NMV40112.1"/>
    </source>
</evidence>
<dbReference type="Proteomes" id="UP000575469">
    <property type="component" value="Unassembled WGS sequence"/>
</dbReference>
<accession>A0A848NYH1</accession>
<evidence type="ECO:0000313" key="2">
    <source>
        <dbReference type="Proteomes" id="UP000575469"/>
    </source>
</evidence>
<dbReference type="RefSeq" id="WP_169340974.1">
    <property type="nucleotide sequence ID" value="NZ_JABBZM010000019.1"/>
</dbReference>
<dbReference type="EMBL" id="JABBZM010000019">
    <property type="protein sequence ID" value="NMV40112.1"/>
    <property type="molecule type" value="Genomic_DNA"/>
</dbReference>
<organism evidence="1 2">
    <name type="scientific">Ralstonia insidiosa</name>
    <dbReference type="NCBI Taxonomy" id="190721"/>
    <lineage>
        <taxon>Bacteria</taxon>
        <taxon>Pseudomonadati</taxon>
        <taxon>Pseudomonadota</taxon>
        <taxon>Betaproteobacteria</taxon>
        <taxon>Burkholderiales</taxon>
        <taxon>Burkholderiaceae</taxon>
        <taxon>Ralstonia</taxon>
    </lineage>
</organism>